<dbReference type="EMBL" id="BJCR01000014">
    <property type="protein sequence ID" value="GCL68835.1"/>
    <property type="molecule type" value="Genomic_DNA"/>
</dbReference>
<keyword evidence="8" id="KW-1185">Reference proteome</keyword>
<dbReference type="Gene3D" id="3.30.420.10">
    <property type="entry name" value="Ribonuclease H-like superfamily/Ribonuclease H"/>
    <property type="match status" value="1"/>
</dbReference>
<dbReference type="GO" id="GO:0004803">
    <property type="term" value="F:transposase activity"/>
    <property type="evidence" value="ECO:0007669"/>
    <property type="project" value="InterPro"/>
</dbReference>
<dbReference type="InterPro" id="IPR001598">
    <property type="entry name" value="Transposase_IS30_CS"/>
</dbReference>
<name>A0A480BA84_9FIRM</name>
<comment type="caution">
    <text evidence="7">The sequence shown here is derived from an EMBL/GenBank/DDBJ whole genome shotgun (WGS) entry which is preliminary data.</text>
</comment>
<dbReference type="InterPro" id="IPR036397">
    <property type="entry name" value="RNaseH_sf"/>
</dbReference>
<keyword evidence="3" id="KW-0815">Transposition</keyword>
<dbReference type="PROSITE" id="PS50994">
    <property type="entry name" value="INTEGRASE"/>
    <property type="match status" value="1"/>
</dbReference>
<evidence type="ECO:0000256" key="4">
    <source>
        <dbReference type="ARBA" id="ARBA00023125"/>
    </source>
</evidence>
<dbReference type="InterPro" id="IPR001584">
    <property type="entry name" value="Integrase_cat-core"/>
</dbReference>
<dbReference type="SUPFAM" id="SSF46689">
    <property type="entry name" value="Homeodomain-like"/>
    <property type="match status" value="1"/>
</dbReference>
<keyword evidence="4" id="KW-0238">DNA-binding</keyword>
<evidence type="ECO:0000256" key="2">
    <source>
        <dbReference type="ARBA" id="ARBA00006363"/>
    </source>
</evidence>
<dbReference type="SUPFAM" id="SSF53098">
    <property type="entry name" value="Ribonuclease H-like"/>
    <property type="match status" value="1"/>
</dbReference>
<dbReference type="RefSeq" id="WP_137661720.1">
    <property type="nucleotide sequence ID" value="NZ_BJCR01000014.1"/>
</dbReference>
<evidence type="ECO:0000256" key="5">
    <source>
        <dbReference type="ARBA" id="ARBA00023172"/>
    </source>
</evidence>
<evidence type="ECO:0000256" key="3">
    <source>
        <dbReference type="ARBA" id="ARBA00022578"/>
    </source>
</evidence>
<dbReference type="Pfam" id="PF00665">
    <property type="entry name" value="rve"/>
    <property type="match status" value="1"/>
</dbReference>
<dbReference type="Pfam" id="PF13936">
    <property type="entry name" value="HTH_38"/>
    <property type="match status" value="1"/>
</dbReference>
<keyword evidence="5" id="KW-0233">DNA recombination</keyword>
<dbReference type="GO" id="GO:0005829">
    <property type="term" value="C:cytosol"/>
    <property type="evidence" value="ECO:0007669"/>
    <property type="project" value="TreeGrafter"/>
</dbReference>
<comment type="similarity">
    <text evidence="2">Belongs to the transposase IS30 family.</text>
</comment>
<dbReference type="PROSITE" id="PS01043">
    <property type="entry name" value="TRANSPOSASE_IS30"/>
    <property type="match status" value="1"/>
</dbReference>
<dbReference type="AlphaFoldDB" id="A0A480BA84"/>
<feature type="domain" description="Integrase catalytic" evidence="6">
    <location>
        <begin position="144"/>
        <end position="308"/>
    </location>
</feature>
<dbReference type="PANTHER" id="PTHR10948:SF23">
    <property type="entry name" value="TRANSPOSASE INSI FOR INSERTION SEQUENCE ELEMENT IS30A-RELATED"/>
    <property type="match status" value="1"/>
</dbReference>
<dbReference type="Gene3D" id="1.10.10.60">
    <property type="entry name" value="Homeodomain-like"/>
    <property type="match status" value="1"/>
</dbReference>
<dbReference type="PANTHER" id="PTHR10948">
    <property type="entry name" value="TRANSPOSASE"/>
    <property type="match status" value="1"/>
</dbReference>
<gene>
    <name evidence="7" type="ORF">PAGU1579_06040</name>
</gene>
<evidence type="ECO:0000259" key="6">
    <source>
        <dbReference type="PROSITE" id="PS50994"/>
    </source>
</evidence>
<comment type="function">
    <text evidence="1">Required for the transposition of the insertion element.</text>
</comment>
<dbReference type="InterPro" id="IPR009057">
    <property type="entry name" value="Homeodomain-like_sf"/>
</dbReference>
<dbReference type="GO" id="GO:0015074">
    <property type="term" value="P:DNA integration"/>
    <property type="evidence" value="ECO:0007669"/>
    <property type="project" value="InterPro"/>
</dbReference>
<evidence type="ECO:0000313" key="7">
    <source>
        <dbReference type="EMBL" id="GCL68835.1"/>
    </source>
</evidence>
<proteinExistence type="inferred from homology"/>
<dbReference type="Proteomes" id="UP000303581">
    <property type="component" value="Unassembled WGS sequence"/>
</dbReference>
<dbReference type="GO" id="GO:0003677">
    <property type="term" value="F:DNA binding"/>
    <property type="evidence" value="ECO:0007669"/>
    <property type="project" value="UniProtKB-KW"/>
</dbReference>
<evidence type="ECO:0000256" key="1">
    <source>
        <dbReference type="ARBA" id="ARBA00002190"/>
    </source>
</evidence>
<reference evidence="7 8" key="1">
    <citation type="submission" date="2019-03" db="EMBL/GenBank/DDBJ databases">
        <title>Draft genome sequences of two Veillonella tobetsuensis clinical isolates from intraoperative bronchial fluids of elderly patients with pulmonary carcinoma.</title>
        <authorList>
            <person name="Akiyama T."/>
        </authorList>
    </citation>
    <scope>NUCLEOTIDE SEQUENCE [LARGE SCALE GENOMIC DNA]</scope>
    <source>
        <strain evidence="7 8">PAGU 1579</strain>
    </source>
</reference>
<organism evidence="7 8">
    <name type="scientific">Veillonella tobetsuensis</name>
    <dbReference type="NCBI Taxonomy" id="1110546"/>
    <lineage>
        <taxon>Bacteria</taxon>
        <taxon>Bacillati</taxon>
        <taxon>Bacillota</taxon>
        <taxon>Negativicutes</taxon>
        <taxon>Veillonellales</taxon>
        <taxon>Veillonellaceae</taxon>
        <taxon>Veillonella</taxon>
    </lineage>
</organism>
<accession>A0A480BA84</accession>
<protein>
    <submittedName>
        <fullName evidence="7">IS30 family transposase</fullName>
    </submittedName>
</protein>
<dbReference type="InterPro" id="IPR053392">
    <property type="entry name" value="Transposase_IS30-like"/>
</dbReference>
<dbReference type="NCBIfam" id="NF033563">
    <property type="entry name" value="transpos_IS30"/>
    <property type="match status" value="1"/>
</dbReference>
<dbReference type="GO" id="GO:0006313">
    <property type="term" value="P:DNA transposition"/>
    <property type="evidence" value="ECO:0007669"/>
    <property type="project" value="InterPro"/>
</dbReference>
<dbReference type="InterPro" id="IPR051917">
    <property type="entry name" value="Transposase-Integrase"/>
</dbReference>
<dbReference type="InterPro" id="IPR012337">
    <property type="entry name" value="RNaseH-like_sf"/>
</dbReference>
<dbReference type="InterPro" id="IPR025246">
    <property type="entry name" value="IS30-like_HTH"/>
</dbReference>
<evidence type="ECO:0000313" key="8">
    <source>
        <dbReference type="Proteomes" id="UP000303581"/>
    </source>
</evidence>
<sequence>MSYIHLTIEKRSQIEVLRKEGYSVRRIASLIGVHHSTVARELNRIEGEYSAIKAQQLAISKSANKGRPTKLTPQLAALIESRLQQTWSPEEIVGSELVGVLSFKTIYSWIHRGFLAVTEKVLRRKGKKPGTQEKRGRFNVKKTIKDRPQEVENRETFGHWELDTMVSSRGQSKGCLATFVERKTRFYIAIKMDDRSKDSMFLAISSLYNTLTSKLLKTFTVDRGKEFACFEQVETEFGIPMYFADAYAAWQRGSNENSNGLLREFFPKKTDLAKVTLDKLTEALVLINNRPRKCLGFKTPFDMFKHEIRKLI</sequence>